<dbReference type="Proteomes" id="UP000199766">
    <property type="component" value="Unassembled WGS sequence"/>
</dbReference>
<dbReference type="AlphaFoldDB" id="A0A1H9DGF3"/>
<protein>
    <submittedName>
        <fullName evidence="5">Outer membrane porin, OprD family</fullName>
    </submittedName>
</protein>
<feature type="signal peptide" evidence="4">
    <location>
        <begin position="1"/>
        <end position="24"/>
    </location>
</feature>
<evidence type="ECO:0000313" key="5">
    <source>
        <dbReference type="EMBL" id="SEQ12479.1"/>
    </source>
</evidence>
<dbReference type="InterPro" id="IPR005318">
    <property type="entry name" value="OM_porin_bac"/>
</dbReference>
<reference evidence="5 6" key="1">
    <citation type="submission" date="2016-10" db="EMBL/GenBank/DDBJ databases">
        <authorList>
            <person name="de Groot N.N."/>
        </authorList>
    </citation>
    <scope>NUCLEOTIDE SEQUENCE [LARGE SCALE GENOMIC DNA]</scope>
    <source>
        <strain evidence="5 6">ATCC 35958</strain>
    </source>
</reference>
<dbReference type="EMBL" id="FOGD01000001">
    <property type="protein sequence ID" value="SEQ12479.1"/>
    <property type="molecule type" value="Genomic_DNA"/>
</dbReference>
<evidence type="ECO:0000256" key="3">
    <source>
        <dbReference type="ARBA" id="ARBA00022729"/>
    </source>
</evidence>
<evidence type="ECO:0000256" key="1">
    <source>
        <dbReference type="ARBA" id="ARBA00009075"/>
    </source>
</evidence>
<keyword evidence="3 4" id="KW-0732">Signal</keyword>
<comment type="similarity">
    <text evidence="1">Belongs to the outer membrane porin (Opr) (TC 1.B.25) family.</text>
</comment>
<evidence type="ECO:0000256" key="2">
    <source>
        <dbReference type="ARBA" id="ARBA00022448"/>
    </source>
</evidence>
<keyword evidence="6" id="KW-1185">Reference proteome</keyword>
<evidence type="ECO:0000256" key="4">
    <source>
        <dbReference type="SAM" id="SignalP"/>
    </source>
</evidence>
<dbReference type="STRING" id="180197.SAMN02982919_00028"/>
<dbReference type="Pfam" id="PF03573">
    <property type="entry name" value="OprD"/>
    <property type="match status" value="1"/>
</dbReference>
<sequence length="448" mass="49894">MTIRHKNIALLSTLLIGLTIDAHADTNIIRNDNISTALESSHIFGYTKAMYVGDDKKGGRLNQSTLGFGGKIGIETGSYYGLSFKGAWYTTQDFGRNSTNPKKIDAYMFNLNKKPYSVIGESQIQLNFGKNTAILGRQEISSPLIDSYEYRIIPNLFQGLTLTNKDFDNTTLTTAYISKMSGLDGLVSFSDFRSMSQQAYTSLMLTPSGAVDAKNGETADLSKIAGNHGVILAGFSYKKEHALQFWNYYGINTLNTFYFDGKFKYKINQNLLAGFDFQAYHVSAVGKTKRYLAQHNLNADYWLSGVKTILNHSPSGWGAAFAYNQFTGNQHTVTTNGNWGGYPEFVGMPYVYPENQGISGIARSHLTKFTISLDLGPYGFKDKNFIFGHTRINLDESILAGSDITINSLIYKAKFTPQLSTRMAIEARNSGNARYNNKFIAMSLRYDF</sequence>
<keyword evidence="2" id="KW-0813">Transport</keyword>
<dbReference type="OrthoDB" id="9146693at2"/>
<name>A0A1H9DGF3_9BURK</name>
<dbReference type="RefSeq" id="WP_091450940.1">
    <property type="nucleotide sequence ID" value="NZ_FOGD01000001.1"/>
</dbReference>
<accession>A0A1H9DGF3</accession>
<dbReference type="GO" id="GO:0016020">
    <property type="term" value="C:membrane"/>
    <property type="evidence" value="ECO:0007669"/>
    <property type="project" value="InterPro"/>
</dbReference>
<feature type="chain" id="PRO_5011599909" evidence="4">
    <location>
        <begin position="25"/>
        <end position="448"/>
    </location>
</feature>
<organism evidence="5 6">
    <name type="scientific">Giesbergeria anulus</name>
    <dbReference type="NCBI Taxonomy" id="180197"/>
    <lineage>
        <taxon>Bacteria</taxon>
        <taxon>Pseudomonadati</taxon>
        <taxon>Pseudomonadota</taxon>
        <taxon>Betaproteobacteria</taxon>
        <taxon>Burkholderiales</taxon>
        <taxon>Comamonadaceae</taxon>
        <taxon>Giesbergeria</taxon>
    </lineage>
</organism>
<dbReference type="InterPro" id="IPR023614">
    <property type="entry name" value="Porin_dom_sf"/>
</dbReference>
<proteinExistence type="inferred from homology"/>
<gene>
    <name evidence="5" type="ORF">SAMN02982919_00028</name>
</gene>
<dbReference type="Gene3D" id="2.40.160.10">
    <property type="entry name" value="Porin"/>
    <property type="match status" value="1"/>
</dbReference>
<evidence type="ECO:0000313" key="6">
    <source>
        <dbReference type="Proteomes" id="UP000199766"/>
    </source>
</evidence>